<dbReference type="STRING" id="135651.G0MVH2"/>
<organism evidence="5">
    <name type="scientific">Caenorhabditis brenneri</name>
    <name type="common">Nematode worm</name>
    <dbReference type="NCBI Taxonomy" id="135651"/>
    <lineage>
        <taxon>Eukaryota</taxon>
        <taxon>Metazoa</taxon>
        <taxon>Ecdysozoa</taxon>
        <taxon>Nematoda</taxon>
        <taxon>Chromadorea</taxon>
        <taxon>Rhabditida</taxon>
        <taxon>Rhabditina</taxon>
        <taxon>Rhabditomorpha</taxon>
        <taxon>Rhabditoidea</taxon>
        <taxon>Rhabditidae</taxon>
        <taxon>Peloderinae</taxon>
        <taxon>Caenorhabditis</taxon>
    </lineage>
</organism>
<feature type="compositionally biased region" description="Basic residues" evidence="1">
    <location>
        <begin position="24"/>
        <end position="34"/>
    </location>
</feature>
<dbReference type="InterPro" id="IPR029021">
    <property type="entry name" value="Prot-tyrosine_phosphatase-like"/>
</dbReference>
<dbReference type="InterPro" id="IPR052782">
    <property type="entry name" value="Oocyte-zygote_transition_reg"/>
</dbReference>
<dbReference type="InterPro" id="IPR000387">
    <property type="entry name" value="Tyr_Pase_dom"/>
</dbReference>
<dbReference type="EMBL" id="GL379814">
    <property type="protein sequence ID" value="EGT44923.1"/>
    <property type="molecule type" value="Genomic_DNA"/>
</dbReference>
<dbReference type="HOGENOM" id="CLU_621474_0_0_1"/>
<dbReference type="FunCoup" id="G0MVH2">
    <property type="interactions" value="1899"/>
</dbReference>
<sequence length="441" mass="51184">MDKNNDNKIRKAQVDAKQIEQKPQVRKASKKKKNPVAPSPVGKSPAAVSPGKQPKQPIPRVPTPSVEQEKNKDKVVKKKNKTSTETDEEEWSERKYIKFIDQVSFVGQFQIELFSCKSYYSENGTTLNTYYLTHLLNVAQSLKSYEAFTRNTFKNRNPDVFCIDKTRVKLTDPNIEFYIHANHIKFERLNKTYIATQHPLQNTLNDFWAMITDQGVDVIVSLTHSSNTNSSIFPIYYPDKAETFRNFGQFYVYCKAVIPPKTKYECTEYKLEMVAQSDKEQKHKIRLFHYSHWVKNTVPASGKVVLDIVKKLGRRRSRGPIVVQCETGVNQSAEVIYVDAICSLLRNNLEANFDSLFRQMRKQRAQMMTQRLHFLHSLATVLEFIKYRYKPLPAALFIQIESIQFSISKDFRYNTSIEPEDRHQQLKSPTMIDLVSEDNAK</sequence>
<dbReference type="Proteomes" id="UP000008068">
    <property type="component" value="Unassembled WGS sequence"/>
</dbReference>
<evidence type="ECO:0008006" key="6">
    <source>
        <dbReference type="Google" id="ProtNLM"/>
    </source>
</evidence>
<dbReference type="CDD" id="cd00047">
    <property type="entry name" value="PTPc"/>
    <property type="match status" value="1"/>
</dbReference>
<feature type="domain" description="Tyrosine specific protein phosphatases" evidence="3">
    <location>
        <begin position="303"/>
        <end position="375"/>
    </location>
</feature>
<feature type="domain" description="Tyrosine-protein phosphatase" evidence="2">
    <location>
        <begin position="151"/>
        <end position="384"/>
    </location>
</feature>
<evidence type="ECO:0000256" key="1">
    <source>
        <dbReference type="SAM" id="MobiDB-lite"/>
    </source>
</evidence>
<dbReference type="SMART" id="SM00194">
    <property type="entry name" value="PTPc"/>
    <property type="match status" value="1"/>
</dbReference>
<dbReference type="PROSITE" id="PS50056">
    <property type="entry name" value="TYR_PHOSPHATASE_2"/>
    <property type="match status" value="1"/>
</dbReference>
<dbReference type="GO" id="GO:0004725">
    <property type="term" value="F:protein tyrosine phosphatase activity"/>
    <property type="evidence" value="ECO:0007669"/>
    <property type="project" value="InterPro"/>
</dbReference>
<keyword evidence="5" id="KW-1185">Reference proteome</keyword>
<dbReference type="PRINTS" id="PR00700">
    <property type="entry name" value="PRTYPHPHTASE"/>
</dbReference>
<dbReference type="InParanoid" id="G0MVH2"/>
<dbReference type="InterPro" id="IPR003595">
    <property type="entry name" value="Tyr_Pase_cat"/>
</dbReference>
<dbReference type="InterPro" id="IPR000242">
    <property type="entry name" value="PTP_cat"/>
</dbReference>
<evidence type="ECO:0000259" key="3">
    <source>
        <dbReference type="PROSITE" id="PS50056"/>
    </source>
</evidence>
<evidence type="ECO:0000313" key="5">
    <source>
        <dbReference type="Proteomes" id="UP000008068"/>
    </source>
</evidence>
<dbReference type="SMART" id="SM00404">
    <property type="entry name" value="PTPc_motif"/>
    <property type="match status" value="1"/>
</dbReference>
<evidence type="ECO:0000313" key="4">
    <source>
        <dbReference type="EMBL" id="EGT44923.1"/>
    </source>
</evidence>
<name>G0MVH2_CAEBE</name>
<dbReference type="SUPFAM" id="SSF52799">
    <property type="entry name" value="(Phosphotyrosine protein) phosphatases II"/>
    <property type="match status" value="1"/>
</dbReference>
<dbReference type="Pfam" id="PF00102">
    <property type="entry name" value="Y_phosphatase"/>
    <property type="match status" value="1"/>
</dbReference>
<reference evidence="5" key="1">
    <citation type="submission" date="2011-07" db="EMBL/GenBank/DDBJ databases">
        <authorList>
            <consortium name="Caenorhabditis brenneri Sequencing and Analysis Consortium"/>
            <person name="Wilson R.K."/>
        </authorList>
    </citation>
    <scope>NUCLEOTIDE SEQUENCE [LARGE SCALE GENOMIC DNA]</scope>
    <source>
        <strain evidence="5">PB2801</strain>
    </source>
</reference>
<gene>
    <name evidence="4" type="ORF">CAEBREN_06002</name>
</gene>
<feature type="region of interest" description="Disordered" evidence="1">
    <location>
        <begin position="1"/>
        <end position="88"/>
    </location>
</feature>
<dbReference type="PANTHER" id="PTHR46163">
    <property type="entry name" value="TYROSINE-PROTEIN PHOSPHATASE-RELATED"/>
    <property type="match status" value="1"/>
</dbReference>
<dbReference type="Gene3D" id="3.90.190.10">
    <property type="entry name" value="Protein tyrosine phosphatase superfamily"/>
    <property type="match status" value="1"/>
</dbReference>
<dbReference type="AlphaFoldDB" id="G0MVH2"/>
<accession>G0MVH2</accession>
<dbReference type="OMA" id="HANHIMF"/>
<proteinExistence type="predicted"/>
<dbReference type="PROSITE" id="PS50055">
    <property type="entry name" value="TYR_PHOSPHATASE_PTP"/>
    <property type="match status" value="1"/>
</dbReference>
<dbReference type="eggNOG" id="KOG0789">
    <property type="taxonomic scope" value="Eukaryota"/>
</dbReference>
<feature type="compositionally biased region" description="Basic and acidic residues" evidence="1">
    <location>
        <begin position="1"/>
        <end position="20"/>
    </location>
</feature>
<protein>
    <recommendedName>
        <fullName evidence="6">Tyrosine-protein phosphatase domain-containing protein</fullName>
    </recommendedName>
</protein>
<dbReference type="OrthoDB" id="6058203at2759"/>
<evidence type="ECO:0000259" key="2">
    <source>
        <dbReference type="PROSITE" id="PS50055"/>
    </source>
</evidence>